<evidence type="ECO:0000256" key="5">
    <source>
        <dbReference type="ARBA" id="ARBA00022785"/>
    </source>
</evidence>
<dbReference type="AlphaFoldDB" id="A0A926JTA1"/>
<comment type="similarity">
    <text evidence="9">Belongs to the QueG family.</text>
</comment>
<dbReference type="InterPro" id="IPR004453">
    <property type="entry name" value="QueG"/>
</dbReference>
<keyword evidence="1 9" id="KW-0004">4Fe-4S</keyword>
<feature type="binding site" evidence="9">
    <location>
        <position position="248"/>
    </location>
    <ligand>
        <name>[4Fe-4S] cluster</name>
        <dbReference type="ChEBI" id="CHEBI:49883"/>
        <label>1</label>
    </ligand>
</feature>
<dbReference type="Gene3D" id="3.30.70.20">
    <property type="match status" value="1"/>
</dbReference>
<keyword evidence="9" id="KW-0846">Cobalamin</keyword>
<keyword evidence="9" id="KW-0170">Cobalt</keyword>
<dbReference type="PROSITE" id="PS00198">
    <property type="entry name" value="4FE4S_FER_1"/>
    <property type="match status" value="1"/>
</dbReference>
<feature type="binding site" evidence="9">
    <location>
        <position position="216"/>
    </location>
    <ligand>
        <name>cob(II)alamin</name>
        <dbReference type="ChEBI" id="CHEBI:16304"/>
    </ligand>
</feature>
<comment type="subcellular location">
    <subcellularLocation>
        <location evidence="9">Cytoplasm</location>
    </subcellularLocation>
</comment>
<dbReference type="EC" id="1.17.99.6" evidence="9"/>
<dbReference type="NCBIfam" id="TIGR00276">
    <property type="entry name" value="tRNA epoxyqueuosine(34) reductase QueG"/>
    <property type="match status" value="1"/>
</dbReference>
<dbReference type="GO" id="GO:0051539">
    <property type="term" value="F:4 iron, 4 sulfur cluster binding"/>
    <property type="evidence" value="ECO:0007669"/>
    <property type="project" value="UniProtKB-KW"/>
</dbReference>
<dbReference type="GO" id="GO:0046872">
    <property type="term" value="F:metal ion binding"/>
    <property type="evidence" value="ECO:0007669"/>
    <property type="project" value="UniProtKB-KW"/>
</dbReference>
<evidence type="ECO:0000256" key="7">
    <source>
        <dbReference type="ARBA" id="ARBA00023004"/>
    </source>
</evidence>
<feature type="binding site" evidence="9">
    <location>
        <position position="157"/>
    </location>
    <ligand>
        <name>cob(II)alamin</name>
        <dbReference type="ChEBI" id="CHEBI:16304"/>
    </ligand>
</feature>
<keyword evidence="6 9" id="KW-0560">Oxidoreductase</keyword>
<comment type="cofactor">
    <cofactor evidence="9">
        <name>cob(II)alamin</name>
        <dbReference type="ChEBI" id="CHEBI:16304"/>
    </cofactor>
</comment>
<feature type="active site" description="Proton donor" evidence="9">
    <location>
        <position position="133"/>
    </location>
</feature>
<feature type="binding site" evidence="9">
    <location>
        <position position="198"/>
    </location>
    <ligand>
        <name>[4Fe-4S] cluster</name>
        <dbReference type="ChEBI" id="CHEBI:49883"/>
        <label>2</label>
    </ligand>
</feature>
<comment type="caution">
    <text evidence="9">Lacks conserved residue(s) required for the propagation of feature annotation.</text>
</comment>
<feature type="binding site" evidence="9">
    <location>
        <position position="244"/>
    </location>
    <ligand>
        <name>[4Fe-4S] cluster</name>
        <dbReference type="ChEBI" id="CHEBI:49883"/>
        <label>2</label>
    </ligand>
</feature>
<comment type="caution">
    <text evidence="11">The sequence shown here is derived from an EMBL/GenBank/DDBJ whole genome shotgun (WGS) entry which is preliminary data.</text>
</comment>
<dbReference type="PROSITE" id="PS51379">
    <property type="entry name" value="4FE4S_FER_2"/>
    <property type="match status" value="1"/>
</dbReference>
<feature type="binding site" evidence="9">
    <location>
        <position position="223"/>
    </location>
    <ligand>
        <name>tRNA</name>
        <dbReference type="ChEBI" id="CHEBI:17843"/>
    </ligand>
</feature>
<comment type="pathway">
    <text evidence="9">tRNA modification; tRNA-queuosine biosynthesis.</text>
</comment>
<dbReference type="InterPro" id="IPR017900">
    <property type="entry name" value="4Fe4S_Fe_S_CS"/>
</dbReference>
<keyword evidence="2 9" id="KW-0963">Cytoplasm</keyword>
<dbReference type="RefSeq" id="WP_187966006.1">
    <property type="nucleotide sequence ID" value="NZ_JACVDC010000039.1"/>
</dbReference>
<dbReference type="InterPro" id="IPR017896">
    <property type="entry name" value="4Fe4S_Fe-S-bd"/>
</dbReference>
<feature type="binding site" evidence="9">
    <location>
        <position position="299"/>
    </location>
    <ligand>
        <name>tRNA</name>
        <dbReference type="ChEBI" id="CHEBI:17843"/>
    </ligand>
</feature>
<comment type="function">
    <text evidence="9">Catalyzes the conversion of epoxyqueuosine (oQ) to queuosine (Q), which is a hypermodified base found in the wobble positions of tRNA(Asp), tRNA(Asn), tRNA(His) and tRNA(Tyr).</text>
</comment>
<comment type="subunit">
    <text evidence="9">Monomer.</text>
</comment>
<feature type="binding site" evidence="9">
    <location>
        <position position="61"/>
    </location>
    <ligand>
        <name>cob(II)alamin</name>
        <dbReference type="ChEBI" id="CHEBI:16304"/>
    </ligand>
</feature>
<dbReference type="GO" id="GO:0005737">
    <property type="term" value="C:cytoplasm"/>
    <property type="evidence" value="ECO:0007669"/>
    <property type="project" value="UniProtKB-SubCell"/>
</dbReference>
<keyword evidence="7 9" id="KW-0408">Iron</keyword>
<evidence type="ECO:0000256" key="9">
    <source>
        <dbReference type="HAMAP-Rule" id="MF_00916"/>
    </source>
</evidence>
<name>A0A926JTA1_9FLAO</name>
<sequence>MTDPRPKYTQLIKAEARRLGFMSCGVSRAEFLEEEAPRLERWLRENMHGEMGYMENHFDKRLDPRLLVDGAKSVISLTLNYFPAEEQKDTGSPKISKYAYGRDYHFVIKDKLKQLLHFIHEEIGEVGGRAFVDSAPVLDRAWATRSGLGWIGKNSNLISKKVGSFFFIAELVVDLDLEYDDPITTNHCGSCTACIDTCPTQAIVEPMVVDGSRCISYFTIELKDNIPTEFEGKFDDWMFGCDICQDVCPWNRFSKPHNEPLFDPHPDLLNMSKKDWEEITEDVFREIFRKSAVKRTKFKGLKRNIEFLKEKSGNS</sequence>
<keyword evidence="12" id="KW-1185">Reference proteome</keyword>
<dbReference type="PANTHER" id="PTHR30002:SF4">
    <property type="entry name" value="EPOXYQUEUOSINE REDUCTASE"/>
    <property type="match status" value="1"/>
</dbReference>
<feature type="binding site" evidence="9">
    <location>
        <position position="241"/>
    </location>
    <ligand>
        <name>[4Fe-4S] cluster</name>
        <dbReference type="ChEBI" id="CHEBI:49883"/>
        <label>2</label>
    </ligand>
</feature>
<accession>A0A926JTA1</accession>
<comment type="catalytic activity">
    <reaction evidence="9">
        <text>epoxyqueuosine(34) in tRNA + AH2 = queuosine(34) in tRNA + A + H2O</text>
        <dbReference type="Rhea" id="RHEA:32159"/>
        <dbReference type="Rhea" id="RHEA-COMP:18571"/>
        <dbReference type="Rhea" id="RHEA-COMP:18582"/>
        <dbReference type="ChEBI" id="CHEBI:13193"/>
        <dbReference type="ChEBI" id="CHEBI:15377"/>
        <dbReference type="ChEBI" id="CHEBI:17499"/>
        <dbReference type="ChEBI" id="CHEBI:194431"/>
        <dbReference type="ChEBI" id="CHEBI:194443"/>
        <dbReference type="EC" id="1.17.99.6"/>
    </reaction>
</comment>
<evidence type="ECO:0000256" key="8">
    <source>
        <dbReference type="ARBA" id="ARBA00023014"/>
    </source>
</evidence>
<feature type="domain" description="4Fe-4S ferredoxin-type" evidence="10">
    <location>
        <begin position="179"/>
        <end position="208"/>
    </location>
</feature>
<reference evidence="11 12" key="1">
    <citation type="submission" date="2020-09" db="EMBL/GenBank/DDBJ databases">
        <title>Sinomicrobium weinanense sp. nov., a halophilic bacteria isolated from saline-alkali soil.</title>
        <authorList>
            <person name="Wu P."/>
            <person name="Ren H."/>
            <person name="Mei Y."/>
            <person name="Liang Y."/>
            <person name="Chen Z."/>
        </authorList>
    </citation>
    <scope>NUCLEOTIDE SEQUENCE [LARGE SCALE GENOMIC DNA]</scope>
    <source>
        <strain evidence="11 12">FJxs</strain>
    </source>
</reference>
<evidence type="ECO:0000313" key="11">
    <source>
        <dbReference type="EMBL" id="MBC9796863.1"/>
    </source>
</evidence>
<feature type="binding site" evidence="9">
    <location>
        <position position="194"/>
    </location>
    <ligand>
        <name>[4Fe-4S] cluster</name>
        <dbReference type="ChEBI" id="CHEBI:49883"/>
        <label>1</label>
    </ligand>
</feature>
<dbReference type="GO" id="GO:0052693">
    <property type="term" value="F:epoxyqueuosine reductase activity"/>
    <property type="evidence" value="ECO:0007669"/>
    <property type="project" value="UniProtKB-UniRule"/>
</dbReference>
<dbReference type="EMBL" id="JACVDC010000039">
    <property type="protein sequence ID" value="MBC9796863.1"/>
    <property type="molecule type" value="Genomic_DNA"/>
</dbReference>
<feature type="binding site" evidence="9">
    <location>
        <begin position="241"/>
        <end position="242"/>
    </location>
    <ligand>
        <name>cob(II)alamin</name>
        <dbReference type="ChEBI" id="CHEBI:16304"/>
    </ligand>
</feature>
<evidence type="ECO:0000256" key="3">
    <source>
        <dbReference type="ARBA" id="ARBA00022694"/>
    </source>
</evidence>
<dbReference type="Proteomes" id="UP000653730">
    <property type="component" value="Unassembled WGS sequence"/>
</dbReference>
<keyword evidence="4 9" id="KW-0479">Metal-binding</keyword>
<keyword evidence="5 9" id="KW-0671">Queuosine biosynthesis</keyword>
<dbReference type="InterPro" id="IPR013542">
    <property type="entry name" value="QueG_DUF1730"/>
</dbReference>
<proteinExistence type="inferred from homology"/>
<protein>
    <recommendedName>
        <fullName evidence="9">Epoxyqueuosine reductase</fullName>
        <ecNumber evidence="9">1.17.99.6</ecNumber>
    </recommendedName>
    <alternativeName>
        <fullName evidence="9">Queuosine biosynthesis protein QueG</fullName>
    </alternativeName>
</protein>
<dbReference type="SUPFAM" id="SSF46548">
    <property type="entry name" value="alpha-helical ferredoxin"/>
    <property type="match status" value="1"/>
</dbReference>
<comment type="cofactor">
    <cofactor evidence="9">
        <name>[4Fe-4S] cluster</name>
        <dbReference type="ChEBI" id="CHEBI:49883"/>
    </cofactor>
    <text evidence="9">Binds 2 [4Fe-4S] clusters per monomer.</text>
</comment>
<keyword evidence="3 9" id="KW-0819">tRNA processing</keyword>
<feature type="binding site" evidence="9">
    <location>
        <position position="214"/>
    </location>
    <ligand>
        <name>[4Fe-4S] cluster</name>
        <dbReference type="ChEBI" id="CHEBI:49883"/>
        <label>2</label>
    </ligand>
</feature>
<feature type="binding site" evidence="9">
    <location>
        <position position="191"/>
    </location>
    <ligand>
        <name>[4Fe-4S] cluster</name>
        <dbReference type="ChEBI" id="CHEBI:49883"/>
        <label>1</label>
    </ligand>
</feature>
<dbReference type="PANTHER" id="PTHR30002">
    <property type="entry name" value="EPOXYQUEUOSINE REDUCTASE"/>
    <property type="match status" value="1"/>
</dbReference>
<evidence type="ECO:0000256" key="6">
    <source>
        <dbReference type="ARBA" id="ARBA00023002"/>
    </source>
</evidence>
<feature type="binding site" evidence="9">
    <location>
        <position position="188"/>
    </location>
    <ligand>
        <name>[4Fe-4S] cluster</name>
        <dbReference type="ChEBI" id="CHEBI:49883"/>
        <label>1</label>
    </ligand>
</feature>
<feature type="binding site" evidence="9">
    <location>
        <position position="133"/>
    </location>
    <ligand>
        <name>cob(II)alamin</name>
        <dbReference type="ChEBI" id="CHEBI:16304"/>
    </ligand>
</feature>
<dbReference type="GO" id="GO:0008616">
    <property type="term" value="P:tRNA queuosine(34) biosynthetic process"/>
    <property type="evidence" value="ECO:0007669"/>
    <property type="project" value="UniProtKB-UniRule"/>
</dbReference>
<evidence type="ECO:0000256" key="4">
    <source>
        <dbReference type="ARBA" id="ARBA00022723"/>
    </source>
</evidence>
<organism evidence="11 12">
    <name type="scientific">Sinomicrobium weinanense</name>
    <dbReference type="NCBI Taxonomy" id="2842200"/>
    <lineage>
        <taxon>Bacteria</taxon>
        <taxon>Pseudomonadati</taxon>
        <taxon>Bacteroidota</taxon>
        <taxon>Flavobacteriia</taxon>
        <taxon>Flavobacteriales</taxon>
        <taxon>Flavobacteriaceae</taxon>
        <taxon>Sinomicrobium</taxon>
    </lineage>
</organism>
<keyword evidence="8 9" id="KW-0411">Iron-sulfur</keyword>
<feature type="binding site" evidence="9">
    <location>
        <position position="154"/>
    </location>
    <ligand>
        <name>cob(II)alamin</name>
        <dbReference type="ChEBI" id="CHEBI:16304"/>
    </ligand>
</feature>
<evidence type="ECO:0000256" key="1">
    <source>
        <dbReference type="ARBA" id="ARBA00022485"/>
    </source>
</evidence>
<evidence type="ECO:0000259" key="10">
    <source>
        <dbReference type="PROSITE" id="PS51379"/>
    </source>
</evidence>
<evidence type="ECO:0000256" key="2">
    <source>
        <dbReference type="ARBA" id="ARBA00022490"/>
    </source>
</evidence>
<dbReference type="Pfam" id="PF08331">
    <property type="entry name" value="QueG_DUF1730"/>
    <property type="match status" value="1"/>
</dbReference>
<dbReference type="Pfam" id="PF13484">
    <property type="entry name" value="Fer4_16"/>
    <property type="match status" value="1"/>
</dbReference>
<evidence type="ECO:0000313" key="12">
    <source>
        <dbReference type="Proteomes" id="UP000653730"/>
    </source>
</evidence>
<gene>
    <name evidence="9 11" type="primary">queG</name>
    <name evidence="11" type="ORF">IBL28_12860</name>
</gene>
<feature type="binding site" evidence="9">
    <location>
        <position position="168"/>
    </location>
    <ligand>
        <name>cob(II)alamin</name>
        <dbReference type="ChEBI" id="CHEBI:16304"/>
    </ligand>
</feature>
<dbReference type="GO" id="GO:0031419">
    <property type="term" value="F:cobalamin binding"/>
    <property type="evidence" value="ECO:0007669"/>
    <property type="project" value="UniProtKB-KW"/>
</dbReference>
<dbReference type="HAMAP" id="MF_00916">
    <property type="entry name" value="QueG"/>
    <property type="match status" value="1"/>
</dbReference>